<dbReference type="InterPro" id="IPR000531">
    <property type="entry name" value="Beta-barrel_TonB"/>
</dbReference>
<dbReference type="EMBL" id="BAABIQ010000006">
    <property type="protein sequence ID" value="GAA4786316.1"/>
    <property type="molecule type" value="Genomic_DNA"/>
</dbReference>
<feature type="domain" description="TonB-dependent receptor-like beta-barrel" evidence="12">
    <location>
        <begin position="357"/>
        <end position="891"/>
    </location>
</feature>
<evidence type="ECO:0000256" key="6">
    <source>
        <dbReference type="ARBA" id="ARBA00023077"/>
    </source>
</evidence>
<dbReference type="InterPro" id="IPR037066">
    <property type="entry name" value="Plug_dom_sf"/>
</dbReference>
<organism evidence="14 15">
    <name type="scientific">Olivibacter ginsenosidimutans</name>
    <dbReference type="NCBI Taxonomy" id="1176537"/>
    <lineage>
        <taxon>Bacteria</taxon>
        <taxon>Pseudomonadati</taxon>
        <taxon>Bacteroidota</taxon>
        <taxon>Sphingobacteriia</taxon>
        <taxon>Sphingobacteriales</taxon>
        <taxon>Sphingobacteriaceae</taxon>
        <taxon>Olivibacter</taxon>
    </lineage>
</organism>
<dbReference type="InterPro" id="IPR039426">
    <property type="entry name" value="TonB-dep_rcpt-like"/>
</dbReference>
<keyword evidence="9" id="KW-0998">Cell outer membrane</keyword>
<keyword evidence="7 10" id="KW-0472">Membrane</keyword>
<name>A0ABP9AVP0_9SPHI</name>
<dbReference type="Proteomes" id="UP001501411">
    <property type="component" value="Unassembled WGS sequence"/>
</dbReference>
<keyword evidence="3" id="KW-1134">Transmembrane beta strand</keyword>
<evidence type="ECO:0000256" key="10">
    <source>
        <dbReference type="RuleBase" id="RU003357"/>
    </source>
</evidence>
<evidence type="ECO:0000313" key="15">
    <source>
        <dbReference type="Proteomes" id="UP001501411"/>
    </source>
</evidence>
<dbReference type="Gene3D" id="2.40.170.20">
    <property type="entry name" value="TonB-dependent receptor, beta-barrel domain"/>
    <property type="match status" value="1"/>
</dbReference>
<evidence type="ECO:0000256" key="7">
    <source>
        <dbReference type="ARBA" id="ARBA00023136"/>
    </source>
</evidence>
<reference evidence="15" key="1">
    <citation type="journal article" date="2019" name="Int. J. Syst. Evol. Microbiol.">
        <title>The Global Catalogue of Microorganisms (GCM) 10K type strain sequencing project: providing services to taxonomists for standard genome sequencing and annotation.</title>
        <authorList>
            <consortium name="The Broad Institute Genomics Platform"/>
            <consortium name="The Broad Institute Genome Sequencing Center for Infectious Disease"/>
            <person name="Wu L."/>
            <person name="Ma J."/>
        </authorList>
    </citation>
    <scope>NUCLEOTIDE SEQUENCE [LARGE SCALE GENOMIC DNA]</scope>
    <source>
        <strain evidence="15">JCM 18200</strain>
    </source>
</reference>
<comment type="caution">
    <text evidence="14">The sequence shown here is derived from an EMBL/GenBank/DDBJ whole genome shotgun (WGS) entry which is preliminary data.</text>
</comment>
<dbReference type="InterPro" id="IPR008969">
    <property type="entry name" value="CarboxyPept-like_regulatory"/>
</dbReference>
<keyword evidence="2" id="KW-0813">Transport</keyword>
<keyword evidence="8 14" id="KW-0675">Receptor</keyword>
<feature type="chain" id="PRO_5046106788" evidence="11">
    <location>
        <begin position="25"/>
        <end position="925"/>
    </location>
</feature>
<dbReference type="Pfam" id="PF13715">
    <property type="entry name" value="CarbopepD_reg_2"/>
    <property type="match status" value="1"/>
</dbReference>
<dbReference type="RefSeq" id="WP_345230921.1">
    <property type="nucleotide sequence ID" value="NZ_BAABIQ010000006.1"/>
</dbReference>
<protein>
    <submittedName>
        <fullName evidence="14">TonB-dependent receptor</fullName>
    </submittedName>
</protein>
<dbReference type="Gene3D" id="2.170.130.10">
    <property type="entry name" value="TonB-dependent receptor, plug domain"/>
    <property type="match status" value="1"/>
</dbReference>
<dbReference type="SUPFAM" id="SSF56935">
    <property type="entry name" value="Porins"/>
    <property type="match status" value="1"/>
</dbReference>
<sequence>MRAYARWFGLLCSLLIFHHSIAIAQSTLKGLVVDENNRPLPHASVKLKGIGYEVRTDENGRYQVDRSVMGADSCILIFSYMGKQTVERALTFPITTLPVVKLQNTSLGLDEIEITAQSTGGSTNSSLVINREMLERYPSLSLNDLLNFLPNRKITPPSLQEMQNATLRSAFERTLNGSRHVQELNNSFGVAIIVDDIAQSNNSNMQSLNPGITGLGAAHVGINGSQYNLQGNNVSNQMKYSGESTFGGIDLRQIPTENIEKIEVITGVPSVRYGDLTSGAIIVERQAGKSPAYFRMQLRDNATSYGFSDGFNLGKKIGDINYNISYVNSFADNRDKIKQYNRINGSLIWTTRFGKQERLKHTLSATYGRHIDGVKRDEDDPQSPMVKFNNWNLNLSSRWSYQTNGNFFKRFALNLGYSTSHQETYRETSVNSAFVLYTDATQTGIVEGTYDAGIYRAVDHIDGRPLNLTARLESYALWKTGAIQHTLNIGTTADYSANNGKGRLSDPARPRQNLGSNSERYYDFHLAVAAKDVGAYIEDHFKVAIAQRPLSITAGARWDSQNGYSSFSPRTNLNYRWNDNLQFGLAYGLAFKAPGLAHRYPGPVFTELVLLNAYNGKVNESTSRIYVDRYDPPSDHLKPSQSQTIEFTARWQKDGHRLAFNLYHRTNKNGINSYTNYVYPQLPVYTAIAQTGQKPIVEQTGTVVKEIQHSMLANVLRSTDNGFEVMYSSPRVAAIATSFNASGGLYRTVSCSNMVSPENITNTGTDPNDIVRGYYLPSSSLSYSSNGRIGSATHLPRLKLIFEFTADFQLMNYSKQKDYSFQPIAYMTRDFTYYAIDHYDASNPDHKLLYDLRVKDYTEDNISRNLFAANFHFSVAKEINERLRISFNVYNFLDYQPRIYREKLTSKVLTPNSKPNFGAEISFKL</sequence>
<dbReference type="Pfam" id="PF07715">
    <property type="entry name" value="Plug"/>
    <property type="match status" value="1"/>
</dbReference>
<evidence type="ECO:0000256" key="2">
    <source>
        <dbReference type="ARBA" id="ARBA00022448"/>
    </source>
</evidence>
<comment type="similarity">
    <text evidence="10">Belongs to the TonB-dependent receptor family.</text>
</comment>
<dbReference type="InterPro" id="IPR012910">
    <property type="entry name" value="Plug_dom"/>
</dbReference>
<keyword evidence="4" id="KW-0812">Transmembrane</keyword>
<keyword evidence="6 10" id="KW-0798">TonB box</keyword>
<evidence type="ECO:0000256" key="9">
    <source>
        <dbReference type="ARBA" id="ARBA00023237"/>
    </source>
</evidence>
<evidence type="ECO:0000256" key="4">
    <source>
        <dbReference type="ARBA" id="ARBA00022692"/>
    </source>
</evidence>
<proteinExistence type="inferred from homology"/>
<evidence type="ECO:0000313" key="14">
    <source>
        <dbReference type="EMBL" id="GAA4786316.1"/>
    </source>
</evidence>
<dbReference type="SUPFAM" id="SSF49464">
    <property type="entry name" value="Carboxypeptidase regulatory domain-like"/>
    <property type="match status" value="1"/>
</dbReference>
<feature type="domain" description="TonB-dependent receptor plug" evidence="13">
    <location>
        <begin position="125"/>
        <end position="279"/>
    </location>
</feature>
<evidence type="ECO:0000259" key="12">
    <source>
        <dbReference type="Pfam" id="PF00593"/>
    </source>
</evidence>
<dbReference type="PANTHER" id="PTHR30069">
    <property type="entry name" value="TONB-DEPENDENT OUTER MEMBRANE RECEPTOR"/>
    <property type="match status" value="1"/>
</dbReference>
<evidence type="ECO:0000256" key="8">
    <source>
        <dbReference type="ARBA" id="ARBA00023170"/>
    </source>
</evidence>
<evidence type="ECO:0000256" key="3">
    <source>
        <dbReference type="ARBA" id="ARBA00022452"/>
    </source>
</evidence>
<feature type="signal peptide" evidence="11">
    <location>
        <begin position="1"/>
        <end position="24"/>
    </location>
</feature>
<evidence type="ECO:0000256" key="5">
    <source>
        <dbReference type="ARBA" id="ARBA00022729"/>
    </source>
</evidence>
<accession>A0ABP9AVP0</accession>
<evidence type="ECO:0000256" key="1">
    <source>
        <dbReference type="ARBA" id="ARBA00004571"/>
    </source>
</evidence>
<evidence type="ECO:0000259" key="13">
    <source>
        <dbReference type="Pfam" id="PF07715"/>
    </source>
</evidence>
<dbReference type="PANTHER" id="PTHR30069:SF29">
    <property type="entry name" value="HEMOGLOBIN AND HEMOGLOBIN-HAPTOGLOBIN-BINDING PROTEIN 1-RELATED"/>
    <property type="match status" value="1"/>
</dbReference>
<dbReference type="Gene3D" id="2.60.40.1120">
    <property type="entry name" value="Carboxypeptidase-like, regulatory domain"/>
    <property type="match status" value="1"/>
</dbReference>
<keyword evidence="5 11" id="KW-0732">Signal</keyword>
<keyword evidence="15" id="KW-1185">Reference proteome</keyword>
<evidence type="ECO:0000256" key="11">
    <source>
        <dbReference type="SAM" id="SignalP"/>
    </source>
</evidence>
<dbReference type="InterPro" id="IPR036942">
    <property type="entry name" value="Beta-barrel_TonB_sf"/>
</dbReference>
<comment type="subcellular location">
    <subcellularLocation>
        <location evidence="1">Cell outer membrane</location>
        <topology evidence="1">Multi-pass membrane protein</topology>
    </subcellularLocation>
</comment>
<gene>
    <name evidence="14" type="ORF">GCM10023231_12820</name>
</gene>
<dbReference type="Pfam" id="PF00593">
    <property type="entry name" value="TonB_dep_Rec_b-barrel"/>
    <property type="match status" value="1"/>
</dbReference>